<dbReference type="AlphaFoldDB" id="A0A1D2M1G5"/>
<reference evidence="1 2" key="1">
    <citation type="journal article" date="2016" name="Genome Biol. Evol.">
        <title>Gene Family Evolution Reflects Adaptation to Soil Environmental Stressors in the Genome of the Collembolan Orchesella cincta.</title>
        <authorList>
            <person name="Faddeeva-Vakhrusheva A."/>
            <person name="Derks M.F."/>
            <person name="Anvar S.Y."/>
            <person name="Agamennone V."/>
            <person name="Suring W."/>
            <person name="Smit S."/>
            <person name="van Straalen N.M."/>
            <person name="Roelofs D."/>
        </authorList>
    </citation>
    <scope>NUCLEOTIDE SEQUENCE [LARGE SCALE GENOMIC DNA]</scope>
    <source>
        <tissue evidence="1">Mixed pool</tissue>
    </source>
</reference>
<organism evidence="1 2">
    <name type="scientific">Orchesella cincta</name>
    <name type="common">Springtail</name>
    <name type="synonym">Podura cincta</name>
    <dbReference type="NCBI Taxonomy" id="48709"/>
    <lineage>
        <taxon>Eukaryota</taxon>
        <taxon>Metazoa</taxon>
        <taxon>Ecdysozoa</taxon>
        <taxon>Arthropoda</taxon>
        <taxon>Hexapoda</taxon>
        <taxon>Collembola</taxon>
        <taxon>Entomobryomorpha</taxon>
        <taxon>Entomobryoidea</taxon>
        <taxon>Orchesellidae</taxon>
        <taxon>Orchesellinae</taxon>
        <taxon>Orchesella</taxon>
    </lineage>
</organism>
<sequence>MSNGDDITVRPHLNWQATRDDQQLNNLNSLAACFPKVIQKLLLFLPVAVLKSARQCTKILEPRRRPIRSG</sequence>
<dbReference type="Proteomes" id="UP000094527">
    <property type="component" value="Unassembled WGS sequence"/>
</dbReference>
<proteinExistence type="predicted"/>
<protein>
    <submittedName>
        <fullName evidence="1">Uncharacterized protein</fullName>
    </submittedName>
</protein>
<comment type="caution">
    <text evidence="1">The sequence shown here is derived from an EMBL/GenBank/DDBJ whole genome shotgun (WGS) entry which is preliminary data.</text>
</comment>
<dbReference type="EMBL" id="LJIJ01007179">
    <property type="protein sequence ID" value="ODM86806.1"/>
    <property type="molecule type" value="Genomic_DNA"/>
</dbReference>
<name>A0A1D2M1G5_ORCCI</name>
<evidence type="ECO:0000313" key="1">
    <source>
        <dbReference type="EMBL" id="ODM86806.1"/>
    </source>
</evidence>
<gene>
    <name evidence="1" type="ORF">Ocin01_19876</name>
</gene>
<evidence type="ECO:0000313" key="2">
    <source>
        <dbReference type="Proteomes" id="UP000094527"/>
    </source>
</evidence>
<keyword evidence="2" id="KW-1185">Reference proteome</keyword>
<accession>A0A1D2M1G5</accession>